<accession>A0A165A6B0</accession>
<dbReference type="EMBL" id="KV407464">
    <property type="protein sequence ID" value="KZF20012.1"/>
    <property type="molecule type" value="Genomic_DNA"/>
</dbReference>
<dbReference type="Proteomes" id="UP000076632">
    <property type="component" value="Unassembled WGS sequence"/>
</dbReference>
<sequence length="338" mass="38359">MATPRSSSSGDARYNSSASSSAQTSYNVMSAAHPFDQDLPILILDDAGFTNVFTNVTQMPKATVNHHTELMNLLGSGKIKQNIVRLFSIMINMIKHIHIALFHASNRHIIEDPILEQVMRVTYSMIMAYDTIQRSIQGRFSTLCDLQLHLPRLESLIDPYELRSAVVLWIERLRAVQALSKAECHLYFHFAEFYEEQIYHSFLQKHRADPEHDIWELAAHLNSVYAVVEDVAILSRQFAATSEIVRQSIYTALERLNETPRVWAEDRKVTMCRVKLERSAAEAGEQFELKLSRSAEIKDLRAFKARVERDLAAIAQSGRSAALKRQPATRKPSSTASS</sequence>
<reference evidence="2 3" key="1">
    <citation type="journal article" date="2016" name="Fungal Biol.">
        <title>The genome of Xylona heveae provides a window into fungal endophytism.</title>
        <authorList>
            <person name="Gazis R."/>
            <person name="Kuo A."/>
            <person name="Riley R."/>
            <person name="LaButti K."/>
            <person name="Lipzen A."/>
            <person name="Lin J."/>
            <person name="Amirebrahimi M."/>
            <person name="Hesse C.N."/>
            <person name="Spatafora J.W."/>
            <person name="Henrissat B."/>
            <person name="Hainaut M."/>
            <person name="Grigoriev I.V."/>
            <person name="Hibbett D.S."/>
        </authorList>
    </citation>
    <scope>NUCLEOTIDE SEQUENCE [LARGE SCALE GENOMIC DNA]</scope>
    <source>
        <strain evidence="2 3">TC161</strain>
    </source>
</reference>
<evidence type="ECO:0000313" key="2">
    <source>
        <dbReference type="EMBL" id="KZF20012.1"/>
    </source>
</evidence>
<dbReference type="AlphaFoldDB" id="A0A165A6B0"/>
<organism evidence="2 3">
    <name type="scientific">Xylona heveae (strain CBS 132557 / TC161)</name>
    <dbReference type="NCBI Taxonomy" id="1328760"/>
    <lineage>
        <taxon>Eukaryota</taxon>
        <taxon>Fungi</taxon>
        <taxon>Dikarya</taxon>
        <taxon>Ascomycota</taxon>
        <taxon>Pezizomycotina</taxon>
        <taxon>Xylonomycetes</taxon>
        <taxon>Xylonales</taxon>
        <taxon>Xylonaceae</taxon>
        <taxon>Xylona</taxon>
    </lineage>
</organism>
<keyword evidence="3" id="KW-1185">Reference proteome</keyword>
<dbReference type="RefSeq" id="XP_018185567.1">
    <property type="nucleotide sequence ID" value="XM_018334483.1"/>
</dbReference>
<proteinExistence type="predicted"/>
<feature type="region of interest" description="Disordered" evidence="1">
    <location>
        <begin position="317"/>
        <end position="338"/>
    </location>
</feature>
<dbReference type="OrthoDB" id="5353735at2759"/>
<dbReference type="GeneID" id="28899620"/>
<gene>
    <name evidence="2" type="ORF">L228DRAFT_263322</name>
</gene>
<dbReference type="InParanoid" id="A0A165A6B0"/>
<protein>
    <submittedName>
        <fullName evidence="2">Uncharacterized protein</fullName>
    </submittedName>
</protein>
<name>A0A165A6B0_XYLHT</name>
<evidence type="ECO:0000256" key="1">
    <source>
        <dbReference type="SAM" id="MobiDB-lite"/>
    </source>
</evidence>
<evidence type="ECO:0000313" key="3">
    <source>
        <dbReference type="Proteomes" id="UP000076632"/>
    </source>
</evidence>